<keyword evidence="2" id="KW-1185">Reference proteome</keyword>
<evidence type="ECO:0000313" key="2">
    <source>
        <dbReference type="Proteomes" id="UP000271624"/>
    </source>
</evidence>
<proteinExistence type="predicted"/>
<comment type="caution">
    <text evidence="1">The sequence shown here is derived from an EMBL/GenBank/DDBJ whole genome shotgun (WGS) entry which is preliminary data.</text>
</comment>
<dbReference type="EMBL" id="RSCL01000005">
    <property type="protein sequence ID" value="RUT07278.1"/>
    <property type="molecule type" value="Genomic_DNA"/>
</dbReference>
<reference evidence="1" key="1">
    <citation type="submission" date="2018-12" db="EMBL/GenBank/DDBJ databases">
        <authorList>
            <person name="Will S."/>
            <person name="Neumann-Schaal M."/>
            <person name="Henke P."/>
        </authorList>
    </citation>
    <scope>NUCLEOTIDE SEQUENCE</scope>
    <source>
        <strain evidence="1">PCC 7102</strain>
    </source>
</reference>
<organism evidence="1 2">
    <name type="scientific">Dulcicalothrix desertica PCC 7102</name>
    <dbReference type="NCBI Taxonomy" id="232991"/>
    <lineage>
        <taxon>Bacteria</taxon>
        <taxon>Bacillati</taxon>
        <taxon>Cyanobacteriota</taxon>
        <taxon>Cyanophyceae</taxon>
        <taxon>Nostocales</taxon>
        <taxon>Calotrichaceae</taxon>
        <taxon>Dulcicalothrix</taxon>
    </lineage>
</organism>
<reference evidence="1" key="2">
    <citation type="journal article" date="2019" name="Genome Biol. Evol.">
        <title>Day and night: Metabolic profiles and evolutionary relationships of six axenic non-marine cyanobacteria.</title>
        <authorList>
            <person name="Will S.E."/>
            <person name="Henke P."/>
            <person name="Boedeker C."/>
            <person name="Huang S."/>
            <person name="Brinkmann H."/>
            <person name="Rohde M."/>
            <person name="Jarek M."/>
            <person name="Friedl T."/>
            <person name="Seufert S."/>
            <person name="Schumacher M."/>
            <person name="Overmann J."/>
            <person name="Neumann-Schaal M."/>
            <person name="Petersen J."/>
        </authorList>
    </citation>
    <scope>NUCLEOTIDE SEQUENCE [LARGE SCALE GENOMIC DNA]</scope>
    <source>
        <strain evidence="1">PCC 7102</strain>
    </source>
</reference>
<dbReference type="Proteomes" id="UP000271624">
    <property type="component" value="Unassembled WGS sequence"/>
</dbReference>
<gene>
    <name evidence="1" type="ORF">DSM106972_025390</name>
</gene>
<name>A0A433VMC9_9CYAN</name>
<protein>
    <submittedName>
        <fullName evidence="1">Uncharacterized protein</fullName>
    </submittedName>
</protein>
<dbReference type="AlphaFoldDB" id="A0A433VMC9"/>
<evidence type="ECO:0000313" key="1">
    <source>
        <dbReference type="EMBL" id="RUT07278.1"/>
    </source>
</evidence>
<sequence length="117" mass="14249">MWIPAGFITPDKTWNRLSVQLNEPREIQLIYSTNWNDWNNDSNLRSYGGLRYYSPKFEGLVGFQKLYPNQINQIILVPDKLQLLDLYVEVRQFSYTKKNYWKPREELIWNVEINFQW</sequence>
<accession>A0A433VMC9</accession>
<dbReference type="RefSeq" id="WP_127081101.1">
    <property type="nucleotide sequence ID" value="NZ_RSCL01000005.1"/>
</dbReference>